<dbReference type="InterPro" id="IPR011701">
    <property type="entry name" value="MFS"/>
</dbReference>
<feature type="transmembrane region" description="Helical" evidence="6">
    <location>
        <begin position="203"/>
        <end position="223"/>
    </location>
</feature>
<dbReference type="InterPro" id="IPR036259">
    <property type="entry name" value="MFS_trans_sf"/>
</dbReference>
<keyword evidence="2" id="KW-0813">Transport</keyword>
<keyword evidence="9" id="KW-1185">Reference proteome</keyword>
<feature type="transmembrane region" description="Helical" evidence="6">
    <location>
        <begin position="403"/>
        <end position="422"/>
    </location>
</feature>
<feature type="transmembrane region" description="Helical" evidence="6">
    <location>
        <begin position="369"/>
        <end position="391"/>
    </location>
</feature>
<evidence type="ECO:0000256" key="2">
    <source>
        <dbReference type="ARBA" id="ARBA00022448"/>
    </source>
</evidence>
<evidence type="ECO:0000313" key="8">
    <source>
        <dbReference type="EMBL" id="KAF1984625.1"/>
    </source>
</evidence>
<keyword evidence="4 6" id="KW-1133">Transmembrane helix</keyword>
<keyword evidence="3 6" id="KW-0812">Transmembrane</keyword>
<accession>A0A6G1GUL7</accession>
<dbReference type="OrthoDB" id="2985014at2759"/>
<feature type="transmembrane region" description="Helical" evidence="6">
    <location>
        <begin position="134"/>
        <end position="157"/>
    </location>
</feature>
<keyword evidence="5 6" id="KW-0472">Membrane</keyword>
<evidence type="ECO:0000256" key="1">
    <source>
        <dbReference type="ARBA" id="ARBA00004141"/>
    </source>
</evidence>
<gene>
    <name evidence="8" type="ORF">K402DRAFT_336339</name>
</gene>
<feature type="transmembrane region" description="Helical" evidence="6">
    <location>
        <begin position="316"/>
        <end position="334"/>
    </location>
</feature>
<reference evidence="8" key="1">
    <citation type="journal article" date="2020" name="Stud. Mycol.">
        <title>101 Dothideomycetes genomes: a test case for predicting lifestyles and emergence of pathogens.</title>
        <authorList>
            <person name="Haridas S."/>
            <person name="Albert R."/>
            <person name="Binder M."/>
            <person name="Bloem J."/>
            <person name="Labutti K."/>
            <person name="Salamov A."/>
            <person name="Andreopoulos B."/>
            <person name="Baker S."/>
            <person name="Barry K."/>
            <person name="Bills G."/>
            <person name="Bluhm B."/>
            <person name="Cannon C."/>
            <person name="Castanera R."/>
            <person name="Culley D."/>
            <person name="Daum C."/>
            <person name="Ezra D."/>
            <person name="Gonzalez J."/>
            <person name="Henrissat B."/>
            <person name="Kuo A."/>
            <person name="Liang C."/>
            <person name="Lipzen A."/>
            <person name="Lutzoni F."/>
            <person name="Magnuson J."/>
            <person name="Mondo S."/>
            <person name="Nolan M."/>
            <person name="Ohm R."/>
            <person name="Pangilinan J."/>
            <person name="Park H.-J."/>
            <person name="Ramirez L."/>
            <person name="Alfaro M."/>
            <person name="Sun H."/>
            <person name="Tritt A."/>
            <person name="Yoshinaga Y."/>
            <person name="Zwiers L.-H."/>
            <person name="Turgeon B."/>
            <person name="Goodwin S."/>
            <person name="Spatafora J."/>
            <person name="Crous P."/>
            <person name="Grigoriev I."/>
        </authorList>
    </citation>
    <scope>NUCLEOTIDE SEQUENCE</scope>
    <source>
        <strain evidence="8">CBS 113979</strain>
    </source>
</reference>
<evidence type="ECO:0000256" key="6">
    <source>
        <dbReference type="SAM" id="Phobius"/>
    </source>
</evidence>
<evidence type="ECO:0000256" key="3">
    <source>
        <dbReference type="ARBA" id="ARBA00022692"/>
    </source>
</evidence>
<dbReference type="AlphaFoldDB" id="A0A6G1GUL7"/>
<evidence type="ECO:0000313" key="9">
    <source>
        <dbReference type="Proteomes" id="UP000800041"/>
    </source>
</evidence>
<organism evidence="8 9">
    <name type="scientific">Aulographum hederae CBS 113979</name>
    <dbReference type="NCBI Taxonomy" id="1176131"/>
    <lineage>
        <taxon>Eukaryota</taxon>
        <taxon>Fungi</taxon>
        <taxon>Dikarya</taxon>
        <taxon>Ascomycota</taxon>
        <taxon>Pezizomycotina</taxon>
        <taxon>Dothideomycetes</taxon>
        <taxon>Pleosporomycetidae</taxon>
        <taxon>Aulographales</taxon>
        <taxon>Aulographaceae</taxon>
    </lineage>
</organism>
<feature type="transmembrane region" description="Helical" evidence="6">
    <location>
        <begin position="169"/>
        <end position="191"/>
    </location>
</feature>
<dbReference type="SUPFAM" id="SSF103473">
    <property type="entry name" value="MFS general substrate transporter"/>
    <property type="match status" value="1"/>
</dbReference>
<feature type="transmembrane region" description="Helical" evidence="6">
    <location>
        <begin position="346"/>
        <end position="363"/>
    </location>
</feature>
<dbReference type="PROSITE" id="PS50850">
    <property type="entry name" value="MFS"/>
    <property type="match status" value="1"/>
</dbReference>
<proteinExistence type="predicted"/>
<name>A0A6G1GUL7_9PEZI</name>
<protein>
    <submittedName>
        <fullName evidence="8">MFS general substrate transporter</fullName>
    </submittedName>
</protein>
<dbReference type="PANTHER" id="PTHR43791">
    <property type="entry name" value="PERMEASE-RELATED"/>
    <property type="match status" value="1"/>
</dbReference>
<feature type="transmembrane region" description="Helical" evidence="6">
    <location>
        <begin position="283"/>
        <end position="304"/>
    </location>
</feature>
<feature type="transmembrane region" description="Helical" evidence="6">
    <location>
        <begin position="434"/>
        <end position="455"/>
    </location>
</feature>
<dbReference type="Gene3D" id="1.20.1250.20">
    <property type="entry name" value="MFS general substrate transporter like domains"/>
    <property type="match status" value="2"/>
</dbReference>
<feature type="transmembrane region" description="Helical" evidence="6">
    <location>
        <begin position="109"/>
        <end position="128"/>
    </location>
</feature>
<dbReference type="PANTHER" id="PTHR43791:SF21">
    <property type="entry name" value="MAJOR FACILITATOR SUPERFAMILY (MFS) PROFILE DOMAIN-CONTAINING PROTEIN"/>
    <property type="match status" value="1"/>
</dbReference>
<dbReference type="EMBL" id="ML977167">
    <property type="protein sequence ID" value="KAF1984625.1"/>
    <property type="molecule type" value="Genomic_DNA"/>
</dbReference>
<comment type="subcellular location">
    <subcellularLocation>
        <location evidence="1">Membrane</location>
        <topology evidence="1">Multi-pass membrane protein</topology>
    </subcellularLocation>
</comment>
<evidence type="ECO:0000256" key="4">
    <source>
        <dbReference type="ARBA" id="ARBA00022989"/>
    </source>
</evidence>
<dbReference type="Pfam" id="PF07690">
    <property type="entry name" value="MFS_1"/>
    <property type="match status" value="1"/>
</dbReference>
<dbReference type="InterPro" id="IPR020846">
    <property type="entry name" value="MFS_dom"/>
</dbReference>
<feature type="domain" description="Major facilitator superfamily (MFS) profile" evidence="7">
    <location>
        <begin position="43"/>
        <end position="459"/>
    </location>
</feature>
<dbReference type="GO" id="GO:0022857">
    <property type="term" value="F:transmembrane transporter activity"/>
    <property type="evidence" value="ECO:0007669"/>
    <property type="project" value="InterPro"/>
</dbReference>
<dbReference type="Proteomes" id="UP000800041">
    <property type="component" value="Unassembled WGS sequence"/>
</dbReference>
<dbReference type="GO" id="GO:0016020">
    <property type="term" value="C:membrane"/>
    <property type="evidence" value="ECO:0007669"/>
    <property type="project" value="UniProtKB-SubCell"/>
</dbReference>
<sequence>MKSRYTTIVEAGVPRAQPVSYLPRTGEEKALDRGIDLKMDCAVVLVLALCFLFQGIDRSNIGNAATTSFVEDANLGPDDVPNAVSLFAATYVPLQPISVVIGRRVGPKYWISGMMLVWGGLSIAHAGIKSSGTLIALRLLLGAAEAGFVQTSLYYLSTLYPKYKYGFRSGLFSGMYSFAGAFSGLIAYGLLQIDSASLKNWQILFIFEGAVTCLLGVLVLLVIPKSLSTAWFLTPEQRRHAVWRMQMDVGQPITSDLTLMEGKAVSRRDWVDAVRDWKKMGIVICNITAILPVTAFSTFLPLVVQGMGYHGVRANLMSVPPFTVGACGLLVFVYSSDRFQERSLHIVSGMGLAIVGLIIMVVSKDPELRYGFTHVCLAGAFVAGPLIAAWLAGNTPDKATRSVVLGINGYSNLAGVIAGQLFKKKYAPDYRFPLIITMILMAVGIVGLLFFRFAYMYTNKWRKEKLREGDEGEEWRRGDQRFEFVYGL</sequence>
<evidence type="ECO:0000256" key="5">
    <source>
        <dbReference type="ARBA" id="ARBA00023136"/>
    </source>
</evidence>
<evidence type="ECO:0000259" key="7">
    <source>
        <dbReference type="PROSITE" id="PS50850"/>
    </source>
</evidence>
<dbReference type="FunFam" id="1.20.1250.20:FF:000013">
    <property type="entry name" value="MFS general substrate transporter"/>
    <property type="match status" value="1"/>
</dbReference>